<evidence type="ECO:0000256" key="1">
    <source>
        <dbReference type="ARBA" id="ARBA00009104"/>
    </source>
</evidence>
<dbReference type="RefSeq" id="WP_199020614.1">
    <property type="nucleotide sequence ID" value="NZ_JAELUP010000103.1"/>
</dbReference>
<dbReference type="InterPro" id="IPR027417">
    <property type="entry name" value="P-loop_NTPase"/>
</dbReference>
<accession>A0A934MWD3</accession>
<keyword evidence="3" id="KW-0547">Nucleotide-binding</keyword>
<evidence type="ECO:0000256" key="3">
    <source>
        <dbReference type="ARBA" id="ARBA00022741"/>
    </source>
</evidence>
<comment type="similarity">
    <text evidence="1">Belongs to the zeta toxin family.</text>
</comment>
<dbReference type="Gene3D" id="3.40.50.300">
    <property type="entry name" value="P-loop containing nucleotide triphosphate hydrolases"/>
    <property type="match status" value="1"/>
</dbReference>
<dbReference type="EC" id="2.7.1.176" evidence="2"/>
<proteinExistence type="inferred from homology"/>
<name>A0A934MWD3_9BACL</name>
<comment type="caution">
    <text evidence="8">The sequence shown here is derived from an EMBL/GenBank/DDBJ whole genome shotgun (WGS) entry which is preliminary data.</text>
</comment>
<protein>
    <recommendedName>
        <fullName evidence="5">UDP-N-acetylglucosamine kinase</fullName>
        <ecNumber evidence="2">2.7.1.176</ecNumber>
    </recommendedName>
    <alternativeName>
        <fullName evidence="5">UDP-N-acetylglucosamine kinase</fullName>
    </alternativeName>
</protein>
<keyword evidence="9" id="KW-1185">Reference proteome</keyword>
<evidence type="ECO:0000256" key="5">
    <source>
        <dbReference type="ARBA" id="ARBA00032897"/>
    </source>
</evidence>
<dbReference type="EMBL" id="JAELUP010000103">
    <property type="protein sequence ID" value="MBJ6363027.1"/>
    <property type="molecule type" value="Genomic_DNA"/>
</dbReference>
<dbReference type="GO" id="GO:0005524">
    <property type="term" value="F:ATP binding"/>
    <property type="evidence" value="ECO:0007669"/>
    <property type="project" value="UniProtKB-KW"/>
</dbReference>
<evidence type="ECO:0000256" key="4">
    <source>
        <dbReference type="ARBA" id="ARBA00022840"/>
    </source>
</evidence>
<dbReference type="InterPro" id="IPR010488">
    <property type="entry name" value="Zeta_toxin_domain"/>
</dbReference>
<reference evidence="8" key="1">
    <citation type="submission" date="2020-12" db="EMBL/GenBank/DDBJ databases">
        <authorList>
            <person name="Huq M.A."/>
        </authorList>
    </citation>
    <scope>NUCLEOTIDE SEQUENCE</scope>
    <source>
        <strain evidence="8">MAHUQ-46</strain>
    </source>
</reference>
<organism evidence="8 9">
    <name type="scientific">Paenibacillus roseus</name>
    <dbReference type="NCBI Taxonomy" id="2798579"/>
    <lineage>
        <taxon>Bacteria</taxon>
        <taxon>Bacillati</taxon>
        <taxon>Bacillota</taxon>
        <taxon>Bacilli</taxon>
        <taxon>Bacillales</taxon>
        <taxon>Paenibacillaceae</taxon>
        <taxon>Paenibacillus</taxon>
    </lineage>
</organism>
<feature type="domain" description="Zeta toxin" evidence="7">
    <location>
        <begin position="12"/>
        <end position="160"/>
    </location>
</feature>
<dbReference type="Proteomes" id="UP000640274">
    <property type="component" value="Unassembled WGS sequence"/>
</dbReference>
<evidence type="ECO:0000256" key="2">
    <source>
        <dbReference type="ARBA" id="ARBA00011963"/>
    </source>
</evidence>
<keyword evidence="4" id="KW-0067">ATP-binding</keyword>
<dbReference type="PANTHER" id="PTHR39206:SF1">
    <property type="entry name" value="SLL8004 PROTEIN"/>
    <property type="match status" value="1"/>
</dbReference>
<comment type="catalytic activity">
    <reaction evidence="6">
        <text>UDP-N-acetyl-alpha-D-glucosamine + ATP = UDP-N-acetyl-alpha-D-glucosamine 3'-phosphate + ADP + H(+)</text>
        <dbReference type="Rhea" id="RHEA:32671"/>
        <dbReference type="ChEBI" id="CHEBI:15378"/>
        <dbReference type="ChEBI" id="CHEBI:30616"/>
        <dbReference type="ChEBI" id="CHEBI:57705"/>
        <dbReference type="ChEBI" id="CHEBI:64353"/>
        <dbReference type="ChEBI" id="CHEBI:456216"/>
        <dbReference type="EC" id="2.7.1.176"/>
    </reaction>
</comment>
<evidence type="ECO:0000256" key="6">
    <source>
        <dbReference type="ARBA" id="ARBA00048178"/>
    </source>
</evidence>
<sequence>MSDVNATMFDFSGNNGSGKSTIRNLIVDKLGVSINIDPDALARKIDNMNPEKRKVSAGKEAIRLVRECIRNKWDFTVETTLAGGNVIRHMQEAKGHGFEIIMFYVGLGDVQLNIERVATRVKNGGHHIDTEDIIRRDGTSMKNLLQNMFLIDHLVVIDNSKVVGEMIIEADLSAIKYHVDELPEWAQVIERSVLLRNNHWKEQTSSSMLEFV</sequence>
<dbReference type="PANTHER" id="PTHR39206">
    <property type="entry name" value="SLL8004 PROTEIN"/>
    <property type="match status" value="1"/>
</dbReference>
<dbReference type="Pfam" id="PF06414">
    <property type="entry name" value="Zeta_toxin"/>
    <property type="match status" value="1"/>
</dbReference>
<dbReference type="AlphaFoldDB" id="A0A934MWD3"/>
<dbReference type="SUPFAM" id="SSF52540">
    <property type="entry name" value="P-loop containing nucleoside triphosphate hydrolases"/>
    <property type="match status" value="1"/>
</dbReference>
<evidence type="ECO:0000313" key="8">
    <source>
        <dbReference type="EMBL" id="MBJ6363027.1"/>
    </source>
</evidence>
<evidence type="ECO:0000313" key="9">
    <source>
        <dbReference type="Proteomes" id="UP000640274"/>
    </source>
</evidence>
<dbReference type="GO" id="GO:0016301">
    <property type="term" value="F:kinase activity"/>
    <property type="evidence" value="ECO:0007669"/>
    <property type="project" value="InterPro"/>
</dbReference>
<evidence type="ECO:0000259" key="7">
    <source>
        <dbReference type="Pfam" id="PF06414"/>
    </source>
</evidence>
<gene>
    <name evidence="8" type="ORF">JFN88_17640</name>
</gene>